<evidence type="ECO:0000313" key="1">
    <source>
        <dbReference type="EMBL" id="CAN79176.1"/>
    </source>
</evidence>
<gene>
    <name evidence="1" type="ORF">VITISV_004846</name>
</gene>
<dbReference type="AlphaFoldDB" id="A5BPN4"/>
<organism evidence="1">
    <name type="scientific">Vitis vinifera</name>
    <name type="common">Grape</name>
    <dbReference type="NCBI Taxonomy" id="29760"/>
    <lineage>
        <taxon>Eukaryota</taxon>
        <taxon>Viridiplantae</taxon>
        <taxon>Streptophyta</taxon>
        <taxon>Embryophyta</taxon>
        <taxon>Tracheophyta</taxon>
        <taxon>Spermatophyta</taxon>
        <taxon>Magnoliopsida</taxon>
        <taxon>eudicotyledons</taxon>
        <taxon>Gunneridae</taxon>
        <taxon>Pentapetalae</taxon>
        <taxon>rosids</taxon>
        <taxon>Vitales</taxon>
        <taxon>Vitaceae</taxon>
        <taxon>Viteae</taxon>
        <taxon>Vitis</taxon>
    </lineage>
</organism>
<proteinExistence type="predicted"/>
<accession>A5BPN4</accession>
<sequence length="149" mass="16578">MGFENGHRRVAMQIGIMYVGPRHNWYRTVRLVIAATIISEFPLLPTAMFSGTIKGIEPTMLVECNQPFVTAYLNPPLIFAHAGKSHACYADKEMGKATKISGSLLPTMNPYGLLVVKQVSKCGESSSPRDCEECLWSWFSRLMDGTFQS</sequence>
<protein>
    <submittedName>
        <fullName evidence="1">Uncharacterized protein</fullName>
    </submittedName>
</protein>
<reference evidence="1" key="1">
    <citation type="journal article" date="2007" name="PLoS ONE">
        <title>The first genome sequence of an elite grapevine cultivar (Pinot noir Vitis vinifera L.): coping with a highly heterozygous genome.</title>
        <authorList>
            <person name="Velasco R."/>
            <person name="Zharkikh A."/>
            <person name="Troggio M."/>
            <person name="Cartwright D.A."/>
            <person name="Cestaro A."/>
            <person name="Pruss D."/>
            <person name="Pindo M."/>
            <person name="FitzGerald L.M."/>
            <person name="Vezzulli S."/>
            <person name="Reid J."/>
            <person name="Malacarne G."/>
            <person name="Iliev D."/>
            <person name="Coppola G."/>
            <person name="Wardell B."/>
            <person name="Micheletti D."/>
            <person name="Macalma T."/>
            <person name="Facci M."/>
            <person name="Mitchell J.T."/>
            <person name="Perazzolli M."/>
            <person name="Eldredge G."/>
            <person name="Gatto P."/>
            <person name="Oyzerski R."/>
            <person name="Moretto M."/>
            <person name="Gutin N."/>
            <person name="Stefanini M."/>
            <person name="Chen Y."/>
            <person name="Segala C."/>
            <person name="Davenport C."/>
            <person name="Dematte L."/>
            <person name="Mraz A."/>
            <person name="Battilana J."/>
            <person name="Stormo K."/>
            <person name="Costa F."/>
            <person name="Tao Q."/>
            <person name="Si-Ammour A."/>
            <person name="Harkins T."/>
            <person name="Lackey A."/>
            <person name="Perbost C."/>
            <person name="Taillon B."/>
            <person name="Stella A."/>
            <person name="Solovyev V."/>
            <person name="Fawcett J.A."/>
            <person name="Sterck L."/>
            <person name="Vandepoele K."/>
            <person name="Grando S.M."/>
            <person name="Toppo S."/>
            <person name="Moser C."/>
            <person name="Lanchbury J."/>
            <person name="Bogden R."/>
            <person name="Skolnick M."/>
            <person name="Sgaramella V."/>
            <person name="Bhatnagar S.K."/>
            <person name="Fontana P."/>
            <person name="Gutin A."/>
            <person name="Van de Peer Y."/>
            <person name="Salamini F."/>
            <person name="Viola R."/>
        </authorList>
    </citation>
    <scope>NUCLEOTIDE SEQUENCE</scope>
</reference>
<dbReference type="EMBL" id="AM466724">
    <property type="protein sequence ID" value="CAN79176.1"/>
    <property type="molecule type" value="Genomic_DNA"/>
</dbReference>
<name>A5BPN4_VITVI</name>